<evidence type="ECO:0000256" key="1">
    <source>
        <dbReference type="PROSITE-ProRule" id="PRU00288"/>
    </source>
</evidence>
<feature type="domain" description="Arf-GAP" evidence="2">
    <location>
        <begin position="1"/>
        <end position="110"/>
    </location>
</feature>
<evidence type="ECO:0000259" key="2">
    <source>
        <dbReference type="PROSITE" id="PS50115"/>
    </source>
</evidence>
<dbReference type="InterPro" id="IPR047161">
    <property type="entry name" value="GIT-like"/>
</dbReference>
<keyword evidence="1" id="KW-0479">Metal-binding</keyword>
<dbReference type="SUPFAM" id="SSF57863">
    <property type="entry name" value="ArfGap/RecO-like zinc finger"/>
    <property type="match status" value="1"/>
</dbReference>
<keyword evidence="1" id="KW-0862">Zinc</keyword>
<dbReference type="InterPro" id="IPR037278">
    <property type="entry name" value="ARFGAP/RecO"/>
</dbReference>
<dbReference type="EMBL" id="JAHRIQ010088180">
    <property type="protein sequence ID" value="MEQ2250054.1"/>
    <property type="molecule type" value="Genomic_DNA"/>
</dbReference>
<keyword evidence="4" id="KW-1185">Reference proteome</keyword>
<accession>A0ABV0UXZ6</accession>
<dbReference type="Gene3D" id="1.10.220.150">
    <property type="entry name" value="Arf GTPase activating protein"/>
    <property type="match status" value="1"/>
</dbReference>
<gene>
    <name evidence="3" type="primary">GIT2_4</name>
    <name evidence="3" type="ORF">ILYODFUR_035948</name>
</gene>
<dbReference type="SMART" id="SM00105">
    <property type="entry name" value="ArfGap"/>
    <property type="match status" value="1"/>
</dbReference>
<sequence>MVWGNICLTGKARTQDVLSLQRSAILSEPRWASVNRGVLICDECCSVHRSLGRHSSQVRHLTHSTWPPTQLQMVQTLNSNGANSIWEHSLLDPASVMSGKRKANPQDKLL</sequence>
<dbReference type="PROSITE" id="PS50115">
    <property type="entry name" value="ARFGAP"/>
    <property type="match status" value="1"/>
</dbReference>
<dbReference type="Proteomes" id="UP001482620">
    <property type="component" value="Unassembled WGS sequence"/>
</dbReference>
<keyword evidence="1" id="KW-0863">Zinc-finger</keyword>
<organism evidence="3 4">
    <name type="scientific">Ilyodon furcidens</name>
    <name type="common">goldbreast splitfin</name>
    <dbReference type="NCBI Taxonomy" id="33524"/>
    <lineage>
        <taxon>Eukaryota</taxon>
        <taxon>Metazoa</taxon>
        <taxon>Chordata</taxon>
        <taxon>Craniata</taxon>
        <taxon>Vertebrata</taxon>
        <taxon>Euteleostomi</taxon>
        <taxon>Actinopterygii</taxon>
        <taxon>Neopterygii</taxon>
        <taxon>Teleostei</taxon>
        <taxon>Neoteleostei</taxon>
        <taxon>Acanthomorphata</taxon>
        <taxon>Ovalentaria</taxon>
        <taxon>Atherinomorphae</taxon>
        <taxon>Cyprinodontiformes</taxon>
        <taxon>Goodeidae</taxon>
        <taxon>Ilyodon</taxon>
    </lineage>
</organism>
<dbReference type="PANTHER" id="PTHR46097">
    <property type="entry name" value="G PROTEIN-COUPLED RECEPTOR KINASE INTERACTING ARFGAP"/>
    <property type="match status" value="1"/>
</dbReference>
<evidence type="ECO:0000313" key="4">
    <source>
        <dbReference type="Proteomes" id="UP001482620"/>
    </source>
</evidence>
<dbReference type="PRINTS" id="PR00405">
    <property type="entry name" value="REVINTRACTNG"/>
</dbReference>
<protein>
    <submittedName>
        <fullName evidence="3">Glycerophosphoinositol permease</fullName>
    </submittedName>
</protein>
<dbReference type="Pfam" id="PF01412">
    <property type="entry name" value="ArfGap"/>
    <property type="match status" value="1"/>
</dbReference>
<proteinExistence type="predicted"/>
<reference evidence="3 4" key="1">
    <citation type="submission" date="2021-06" db="EMBL/GenBank/DDBJ databases">
        <authorList>
            <person name="Palmer J.M."/>
        </authorList>
    </citation>
    <scope>NUCLEOTIDE SEQUENCE [LARGE SCALE GENOMIC DNA]</scope>
    <source>
        <strain evidence="4">if_2019</strain>
        <tissue evidence="3">Muscle</tissue>
    </source>
</reference>
<evidence type="ECO:0000313" key="3">
    <source>
        <dbReference type="EMBL" id="MEQ2250054.1"/>
    </source>
</evidence>
<comment type="caution">
    <text evidence="3">The sequence shown here is derived from an EMBL/GenBank/DDBJ whole genome shotgun (WGS) entry which is preliminary data.</text>
</comment>
<name>A0ABV0UXZ6_9TELE</name>
<dbReference type="InterPro" id="IPR001164">
    <property type="entry name" value="ArfGAP_dom"/>
</dbReference>
<dbReference type="PANTHER" id="PTHR46097:SF4">
    <property type="entry name" value="ARF GTPASE-ACTIVATING PROTEIN GIT2"/>
    <property type="match status" value="1"/>
</dbReference>
<dbReference type="InterPro" id="IPR038508">
    <property type="entry name" value="ArfGAP_dom_sf"/>
</dbReference>